<keyword evidence="10" id="KW-1185">Reference proteome</keyword>
<dbReference type="InterPro" id="IPR000719">
    <property type="entry name" value="Prot_kinase_dom"/>
</dbReference>
<feature type="region of interest" description="Disordered" evidence="7">
    <location>
        <begin position="364"/>
        <end position="383"/>
    </location>
</feature>
<keyword evidence="1" id="KW-0723">Serine/threonine-protein kinase</keyword>
<dbReference type="InParanoid" id="A0A3P8WSA4"/>
<dbReference type="GeneTree" id="ENSGT00940000155356"/>
<feature type="binding site" evidence="6">
    <location>
        <position position="41"/>
    </location>
    <ligand>
        <name>ATP</name>
        <dbReference type="ChEBI" id="CHEBI:30616"/>
    </ligand>
</feature>
<feature type="compositionally biased region" description="Polar residues" evidence="7">
    <location>
        <begin position="593"/>
        <end position="608"/>
    </location>
</feature>
<keyword evidence="3 6" id="KW-0547">Nucleotide-binding</keyword>
<feature type="compositionally biased region" description="Basic and acidic residues" evidence="7">
    <location>
        <begin position="652"/>
        <end position="663"/>
    </location>
</feature>
<keyword evidence="4" id="KW-0418">Kinase</keyword>
<protein>
    <recommendedName>
        <fullName evidence="8">Protein kinase domain-containing protein</fullName>
    </recommendedName>
</protein>
<evidence type="ECO:0000256" key="2">
    <source>
        <dbReference type="ARBA" id="ARBA00022679"/>
    </source>
</evidence>
<evidence type="ECO:0000256" key="3">
    <source>
        <dbReference type="ARBA" id="ARBA00022741"/>
    </source>
</evidence>
<organism evidence="9 10">
    <name type="scientific">Cynoglossus semilaevis</name>
    <name type="common">Tongue sole</name>
    <dbReference type="NCBI Taxonomy" id="244447"/>
    <lineage>
        <taxon>Eukaryota</taxon>
        <taxon>Metazoa</taxon>
        <taxon>Chordata</taxon>
        <taxon>Craniata</taxon>
        <taxon>Vertebrata</taxon>
        <taxon>Euteleostomi</taxon>
        <taxon>Actinopterygii</taxon>
        <taxon>Neopterygii</taxon>
        <taxon>Teleostei</taxon>
        <taxon>Neoteleostei</taxon>
        <taxon>Acanthomorphata</taxon>
        <taxon>Carangaria</taxon>
        <taxon>Pleuronectiformes</taxon>
        <taxon>Pleuronectoidei</taxon>
        <taxon>Cynoglossidae</taxon>
        <taxon>Cynoglossinae</taxon>
        <taxon>Cynoglossus</taxon>
    </lineage>
</organism>
<reference evidence="9" key="2">
    <citation type="submission" date="2025-08" db="UniProtKB">
        <authorList>
            <consortium name="Ensembl"/>
        </authorList>
    </citation>
    <scope>IDENTIFICATION</scope>
</reference>
<dbReference type="GO" id="GO:0003714">
    <property type="term" value="F:transcription corepressor activity"/>
    <property type="evidence" value="ECO:0007669"/>
    <property type="project" value="TreeGrafter"/>
</dbReference>
<dbReference type="InterPro" id="IPR011009">
    <property type="entry name" value="Kinase-like_dom_sf"/>
</dbReference>
<proteinExistence type="predicted"/>
<dbReference type="Gene3D" id="3.30.200.20">
    <property type="entry name" value="Phosphorylase Kinase, domain 1"/>
    <property type="match status" value="1"/>
</dbReference>
<feature type="region of interest" description="Disordered" evidence="7">
    <location>
        <begin position="446"/>
        <end position="484"/>
    </location>
</feature>
<keyword evidence="2" id="KW-0808">Transferase</keyword>
<evidence type="ECO:0000256" key="4">
    <source>
        <dbReference type="ARBA" id="ARBA00022777"/>
    </source>
</evidence>
<feature type="domain" description="Protein kinase" evidence="8">
    <location>
        <begin position="12"/>
        <end position="338"/>
    </location>
</feature>
<dbReference type="GO" id="GO:0042771">
    <property type="term" value="P:intrinsic apoptotic signaling pathway in response to DNA damage by p53 class mediator"/>
    <property type="evidence" value="ECO:0007669"/>
    <property type="project" value="TreeGrafter"/>
</dbReference>
<keyword evidence="5 6" id="KW-0067">ATP-binding</keyword>
<feature type="region of interest" description="Disordered" evidence="7">
    <location>
        <begin position="561"/>
        <end position="608"/>
    </location>
</feature>
<accession>A0A3P8WSA4</accession>
<dbReference type="AlphaFoldDB" id="A0A3P8WSA4"/>
<dbReference type="GO" id="GO:0005524">
    <property type="term" value="F:ATP binding"/>
    <property type="evidence" value="ECO:0007669"/>
    <property type="project" value="UniProtKB-UniRule"/>
</dbReference>
<dbReference type="InterPro" id="IPR008271">
    <property type="entry name" value="Ser/Thr_kinase_AS"/>
</dbReference>
<dbReference type="Pfam" id="PF00069">
    <property type="entry name" value="Pkinase"/>
    <property type="match status" value="1"/>
</dbReference>
<dbReference type="Proteomes" id="UP000265120">
    <property type="component" value="Chromosome 1"/>
</dbReference>
<reference evidence="9 10" key="1">
    <citation type="journal article" date="2014" name="Nat. Genet.">
        <title>Whole-genome sequence of a flatfish provides insights into ZW sex chromosome evolution and adaptation to a benthic lifestyle.</title>
        <authorList>
            <person name="Chen S."/>
            <person name="Zhang G."/>
            <person name="Shao C."/>
            <person name="Huang Q."/>
            <person name="Liu G."/>
            <person name="Zhang P."/>
            <person name="Song W."/>
            <person name="An N."/>
            <person name="Chalopin D."/>
            <person name="Volff J.N."/>
            <person name="Hong Y."/>
            <person name="Li Q."/>
            <person name="Sha Z."/>
            <person name="Zhou H."/>
            <person name="Xie M."/>
            <person name="Yu Q."/>
            <person name="Liu Y."/>
            <person name="Xiang H."/>
            <person name="Wang N."/>
            <person name="Wu K."/>
            <person name="Yang C."/>
            <person name="Zhou Q."/>
            <person name="Liao X."/>
            <person name="Yang L."/>
            <person name="Hu Q."/>
            <person name="Zhang J."/>
            <person name="Meng L."/>
            <person name="Jin L."/>
            <person name="Tian Y."/>
            <person name="Lian J."/>
            <person name="Yang J."/>
            <person name="Miao G."/>
            <person name="Liu S."/>
            <person name="Liang Z."/>
            <person name="Yan F."/>
            <person name="Li Y."/>
            <person name="Sun B."/>
            <person name="Zhang H."/>
            <person name="Zhang J."/>
            <person name="Zhu Y."/>
            <person name="Du M."/>
            <person name="Zhao Y."/>
            <person name="Schartl M."/>
            <person name="Tang Q."/>
            <person name="Wang J."/>
        </authorList>
    </citation>
    <scope>NUCLEOTIDE SEQUENCE</scope>
</reference>
<dbReference type="PANTHER" id="PTHR24058:SF53">
    <property type="entry name" value="HOMEODOMAIN-INTERACTING PROTEIN KINASE 2"/>
    <property type="match status" value="1"/>
</dbReference>
<sequence>MWDRLTSGTSCYLVQSFLGEGSFGKVAKCKRMDNMKTIAIKMMNRSLYVNHSNAEVAALMKIKSFDPDKCNIVRWYGAFTDRGQICLEFEHLDKNLSDFMMERYPQPFLLVEIRPIVQQIANALSHLKAAGIIHADLKLENVMLVDHVREPFKVKLIDFGLAFEVSAATLGSHVQTRPYRSPEIILGLPFTEAIDMWSLGCIAATMYLGTLFYPCMSEYDMLRFIVETQGQPPDNMLNAGFKSTLYFQKVNSAKSAWKLKAPRQVYNELGIQAMETRTLKFKSLDDLLYTWCFWAENDTAKVAEMNDRSAFVDMLKGMLHLEATKRITPQAVLEHPFISMQHIAGLYHHSNHVKLSFHIMSQVSDSGKGASGPPQVSPSSTTTIEQDSVLHNMVKPQRSHSRHFVKFHDDGTHILGKRKRIDTEDVHKKRACCSDNNNCKVWKKTADSSNSIPVGGKRKLEHDQEDLNETGKSHHERKKARQDNVEKSTRCNCDLLNYFHDQSGKRSEDNQWRVRGNLEDLPTSRSKCCNHSCVSLARKRKHCQNSDDKLHQETKQAKLCSPDRSKNNLIHTGGHPQEVRLSDENRKVHRTSADLSTPSYRSQNNSHVSLGFKRRLDNGQNDDEHDKSLQEWKRFKECFEERFSGSKHHQQPKPERSRPAKEH</sequence>
<evidence type="ECO:0000313" key="10">
    <source>
        <dbReference type="Proteomes" id="UP000265120"/>
    </source>
</evidence>
<dbReference type="GO" id="GO:0004674">
    <property type="term" value="F:protein serine/threonine kinase activity"/>
    <property type="evidence" value="ECO:0007669"/>
    <property type="project" value="UniProtKB-KW"/>
</dbReference>
<dbReference type="SUPFAM" id="SSF56112">
    <property type="entry name" value="Protein kinase-like (PK-like)"/>
    <property type="match status" value="1"/>
</dbReference>
<dbReference type="InterPro" id="IPR017441">
    <property type="entry name" value="Protein_kinase_ATP_BS"/>
</dbReference>
<dbReference type="GO" id="GO:0007224">
    <property type="term" value="P:smoothened signaling pathway"/>
    <property type="evidence" value="ECO:0007669"/>
    <property type="project" value="TreeGrafter"/>
</dbReference>
<evidence type="ECO:0000256" key="7">
    <source>
        <dbReference type="SAM" id="MobiDB-lite"/>
    </source>
</evidence>
<dbReference type="GO" id="GO:0004713">
    <property type="term" value="F:protein tyrosine kinase activity"/>
    <property type="evidence" value="ECO:0007669"/>
    <property type="project" value="TreeGrafter"/>
</dbReference>
<evidence type="ECO:0000259" key="8">
    <source>
        <dbReference type="PROSITE" id="PS50011"/>
    </source>
</evidence>
<dbReference type="STRING" id="244447.ENSCSEP00000027515"/>
<dbReference type="Ensembl" id="ENSCSET00000027884.1">
    <property type="protein sequence ID" value="ENSCSEP00000027515.1"/>
    <property type="gene ID" value="ENSCSEG00000017582.1"/>
</dbReference>
<dbReference type="PANTHER" id="PTHR24058">
    <property type="entry name" value="DUAL SPECIFICITY PROTEIN KINASE"/>
    <property type="match status" value="1"/>
</dbReference>
<evidence type="ECO:0000313" key="9">
    <source>
        <dbReference type="Ensembl" id="ENSCSEP00000027515.1"/>
    </source>
</evidence>
<dbReference type="SMART" id="SM00220">
    <property type="entry name" value="S_TKc"/>
    <property type="match status" value="1"/>
</dbReference>
<feature type="compositionally biased region" description="Basic and acidic residues" evidence="7">
    <location>
        <begin position="577"/>
        <end position="586"/>
    </location>
</feature>
<dbReference type="PROSITE" id="PS00108">
    <property type="entry name" value="PROTEIN_KINASE_ST"/>
    <property type="match status" value="1"/>
</dbReference>
<dbReference type="GO" id="GO:0003713">
    <property type="term" value="F:transcription coactivator activity"/>
    <property type="evidence" value="ECO:0007669"/>
    <property type="project" value="TreeGrafter"/>
</dbReference>
<dbReference type="GO" id="GO:0046332">
    <property type="term" value="F:SMAD binding"/>
    <property type="evidence" value="ECO:0007669"/>
    <property type="project" value="TreeGrafter"/>
</dbReference>
<dbReference type="GO" id="GO:0005737">
    <property type="term" value="C:cytoplasm"/>
    <property type="evidence" value="ECO:0007669"/>
    <property type="project" value="TreeGrafter"/>
</dbReference>
<evidence type="ECO:0000256" key="5">
    <source>
        <dbReference type="ARBA" id="ARBA00022840"/>
    </source>
</evidence>
<dbReference type="PROSITE" id="PS00107">
    <property type="entry name" value="PROTEIN_KINASE_ATP"/>
    <property type="match status" value="1"/>
</dbReference>
<reference evidence="9" key="3">
    <citation type="submission" date="2025-09" db="UniProtKB">
        <authorList>
            <consortium name="Ensembl"/>
        </authorList>
    </citation>
    <scope>IDENTIFICATION</scope>
</reference>
<evidence type="ECO:0000256" key="6">
    <source>
        <dbReference type="PROSITE-ProRule" id="PRU10141"/>
    </source>
</evidence>
<dbReference type="Gene3D" id="1.10.510.10">
    <property type="entry name" value="Transferase(Phosphotransferase) domain 1"/>
    <property type="match status" value="1"/>
</dbReference>
<dbReference type="GO" id="GO:0045944">
    <property type="term" value="P:positive regulation of transcription by RNA polymerase II"/>
    <property type="evidence" value="ECO:0007669"/>
    <property type="project" value="TreeGrafter"/>
</dbReference>
<dbReference type="PROSITE" id="PS50011">
    <property type="entry name" value="PROTEIN_KINASE_DOM"/>
    <property type="match status" value="1"/>
</dbReference>
<evidence type="ECO:0000256" key="1">
    <source>
        <dbReference type="ARBA" id="ARBA00022527"/>
    </source>
</evidence>
<dbReference type="GO" id="GO:0016605">
    <property type="term" value="C:PML body"/>
    <property type="evidence" value="ECO:0007669"/>
    <property type="project" value="TreeGrafter"/>
</dbReference>
<feature type="region of interest" description="Disordered" evidence="7">
    <location>
        <begin position="642"/>
        <end position="663"/>
    </location>
</feature>
<dbReference type="InterPro" id="IPR050494">
    <property type="entry name" value="Ser_Thr_dual-spec_kinase"/>
</dbReference>
<name>A0A3P8WSA4_CYNSE</name>